<feature type="region of interest" description="Disordered" evidence="1">
    <location>
        <begin position="70"/>
        <end position="95"/>
    </location>
</feature>
<dbReference type="Gramene" id="TraesCAD_scaffold_020241_01G000200.1">
    <property type="protein sequence ID" value="TraesCAD_scaffold_020241_01G000200.1"/>
    <property type="gene ID" value="TraesCAD_scaffold_020241_01G000200"/>
</dbReference>
<dbReference type="Gramene" id="TraesLDM3D03G01863330.1">
    <property type="protein sequence ID" value="TraesLDM3D03G01863330.1"/>
    <property type="gene ID" value="TraesLDM3D03G01863330"/>
</dbReference>
<dbReference type="Proteomes" id="UP000019116">
    <property type="component" value="Chromosome 3D"/>
</dbReference>
<dbReference type="Gramene" id="TraesCLE_scaffold_091466_01G000100.1">
    <property type="protein sequence ID" value="TraesCLE_scaffold_091466_01G000100.1"/>
    <property type="gene ID" value="TraesCLE_scaffold_091466_01G000100"/>
</dbReference>
<dbReference type="Gramene" id="TraesARI3D03G01897790.1">
    <property type="protein sequence ID" value="TraesARI3D03G01897790.1"/>
    <property type="gene ID" value="TraesARI3D03G01897790"/>
</dbReference>
<dbReference type="GeneID" id="123078195"/>
<feature type="region of interest" description="Disordered" evidence="1">
    <location>
        <begin position="114"/>
        <end position="145"/>
    </location>
</feature>
<dbReference type="Gramene" id="TraesSTA3D03G01859760.1">
    <property type="protein sequence ID" value="TraesSTA3D03G01859760.1"/>
    <property type="gene ID" value="TraesSTA3D03G01859760"/>
</dbReference>
<organism evidence="2">
    <name type="scientific">Triticum aestivum</name>
    <name type="common">Wheat</name>
    <dbReference type="NCBI Taxonomy" id="4565"/>
    <lineage>
        <taxon>Eukaryota</taxon>
        <taxon>Viridiplantae</taxon>
        <taxon>Streptophyta</taxon>
        <taxon>Embryophyta</taxon>
        <taxon>Tracheophyta</taxon>
        <taxon>Spermatophyta</taxon>
        <taxon>Magnoliopsida</taxon>
        <taxon>Liliopsida</taxon>
        <taxon>Poales</taxon>
        <taxon>Poaceae</taxon>
        <taxon>BOP clade</taxon>
        <taxon>Pooideae</taxon>
        <taxon>Triticodae</taxon>
        <taxon>Triticeae</taxon>
        <taxon>Triticinae</taxon>
        <taxon>Triticum</taxon>
    </lineage>
</organism>
<reference evidence="2" key="2">
    <citation type="submission" date="2018-10" db="UniProtKB">
        <authorList>
            <consortium name="EnsemblPlants"/>
        </authorList>
    </citation>
    <scope>IDENTIFICATION</scope>
</reference>
<dbReference type="Gramene" id="TraesSYM3D03G01888070.1">
    <property type="protein sequence ID" value="TraesSYM3D03G01888070.1"/>
    <property type="gene ID" value="TraesSYM3D03G01888070"/>
</dbReference>
<dbReference type="InterPro" id="IPR040307">
    <property type="entry name" value="Ribosomal_cL37"/>
</dbReference>
<dbReference type="PANTHER" id="PTHR34678">
    <property type="entry name" value="50S RIBOSOMAL PROTEIN 5, CHLOROPLASTIC"/>
    <property type="match status" value="1"/>
</dbReference>
<dbReference type="Gramene" id="TraesNOR3D03G01892030.1">
    <property type="protein sequence ID" value="TraesNOR3D03G01892030.1"/>
    <property type="gene ID" value="TraesNOR3D03G01892030"/>
</dbReference>
<dbReference type="CDD" id="cd23709">
    <property type="entry name" value="Psrp5_CTD"/>
    <property type="match status" value="1"/>
</dbReference>
<sequence>MALLLSPTVSFIAPSPSSAPRARALSSSTATAASNNAFPYLASRLQCKTGASVSHVSLAKKMPVVVHASAEAGATDTAEQPEKPKPAASIEDMPLESKQQMILEQRARMKVAKKLRQRRKRLVQKRRLRKKGRWPPSKMKKLKNV</sequence>
<keyword evidence="3" id="KW-1185">Reference proteome</keyword>
<accession>A0A3B6GUX8</accession>
<gene>
    <name evidence="2" type="primary">LOC123078195</name>
</gene>
<proteinExistence type="predicted"/>
<dbReference type="Gramene" id="TraesLAC3D03G01806460.1">
    <property type="protein sequence ID" value="TraesLAC3D03G01806460.1"/>
    <property type="gene ID" value="TraesLAC3D03G01806460"/>
</dbReference>
<dbReference type="Gramene" id="TraesCS3D02G194000.1">
    <property type="protein sequence ID" value="TraesCS3D02G194000.1"/>
    <property type="gene ID" value="TraesCS3D02G194000"/>
</dbReference>
<evidence type="ECO:0000313" key="2">
    <source>
        <dbReference type="EnsemblPlants" id="TraesCS3D02G194000.1"/>
    </source>
</evidence>
<dbReference type="OMA" id="CAKKRPV"/>
<dbReference type="OrthoDB" id="782293at2759"/>
<dbReference type="Gramene" id="TraesROB_scaffold_002526_01G000200.1">
    <property type="protein sequence ID" value="TraesROB_scaffold_002526_01G000200.1"/>
    <property type="gene ID" value="TraesROB_scaffold_002526_01G000200"/>
</dbReference>
<evidence type="ECO:0000256" key="1">
    <source>
        <dbReference type="SAM" id="MobiDB-lite"/>
    </source>
</evidence>
<dbReference type="STRING" id="4565.A0A3B6GUX8"/>
<evidence type="ECO:0008006" key="4">
    <source>
        <dbReference type="Google" id="ProtNLM"/>
    </source>
</evidence>
<dbReference type="RefSeq" id="XP_044356543.1">
    <property type="nucleotide sequence ID" value="XM_044500608.1"/>
</dbReference>
<dbReference type="Gramene" id="TraesJAG3D03G01873430.1">
    <property type="protein sequence ID" value="TraesJAG3D03G01873430.1"/>
    <property type="gene ID" value="TraesJAG3D03G01873430"/>
</dbReference>
<dbReference type="PANTHER" id="PTHR34678:SF1">
    <property type="entry name" value="LARGE RIBOSOMAL SUBUNIT PROTEIN CL37"/>
    <property type="match status" value="1"/>
</dbReference>
<dbReference type="AlphaFoldDB" id="A0A3B6GUX8"/>
<reference evidence="2" key="1">
    <citation type="submission" date="2018-08" db="EMBL/GenBank/DDBJ databases">
        <authorList>
            <person name="Rossello M."/>
        </authorList>
    </citation>
    <scope>NUCLEOTIDE SEQUENCE [LARGE SCALE GENOMIC DNA]</scope>
    <source>
        <strain evidence="2">cv. Chinese Spring</strain>
    </source>
</reference>
<name>A0A3B6GUX8_WHEAT</name>
<dbReference type="Gramene" id="TraesJUL3D03G01882870.1">
    <property type="protein sequence ID" value="TraesJUL3D03G01882870.1"/>
    <property type="gene ID" value="TraesJUL3D03G01882870"/>
</dbReference>
<dbReference type="Gramene" id="TraesPARA_EIv1.0_1095370.1">
    <property type="protein sequence ID" value="TraesPARA_EIv1.0_1095370.1.CDS"/>
    <property type="gene ID" value="TraesPARA_EIv1.0_1095370"/>
</dbReference>
<dbReference type="Gramene" id="TraesWEE_scaffold_024225_01G000200.1">
    <property type="protein sequence ID" value="TraesWEE_scaffold_024225_01G000200.1"/>
    <property type="gene ID" value="TraesWEE_scaffold_024225_01G000200"/>
</dbReference>
<dbReference type="Gramene" id="TraesMAC3D03G01863370.1">
    <property type="protein sequence ID" value="TraesMAC3D03G01863370.1"/>
    <property type="gene ID" value="TraesMAC3D03G01863370"/>
</dbReference>
<dbReference type="GO" id="GO:0009536">
    <property type="term" value="C:plastid"/>
    <property type="evidence" value="ECO:0007669"/>
    <property type="project" value="GOC"/>
</dbReference>
<dbReference type="Gramene" id="TraesRN3D0100444900.1">
    <property type="protein sequence ID" value="TraesRN3D0100444900.1"/>
    <property type="gene ID" value="TraesRN3D0100444900"/>
</dbReference>
<dbReference type="Gramene" id="TraesCS3D03G0422700.1">
    <property type="protein sequence ID" value="TraesCS3D03G0422700.1.CDS"/>
    <property type="gene ID" value="TraesCS3D03G0422700"/>
</dbReference>
<evidence type="ECO:0000313" key="3">
    <source>
        <dbReference type="Proteomes" id="UP000019116"/>
    </source>
</evidence>
<dbReference type="GO" id="GO:0032544">
    <property type="term" value="P:plastid translation"/>
    <property type="evidence" value="ECO:0000318"/>
    <property type="project" value="GO_Central"/>
</dbReference>
<dbReference type="EnsemblPlants" id="TraesCS3D02G194000.1">
    <property type="protein sequence ID" value="TraesCS3D02G194000.1"/>
    <property type="gene ID" value="TraesCS3D02G194000"/>
</dbReference>
<dbReference type="SMR" id="A0A3B6GUX8"/>
<protein>
    <recommendedName>
        <fullName evidence="4">50S ribosomal protein 5, chloroplastic</fullName>
    </recommendedName>
</protein>